<reference evidence="1" key="1">
    <citation type="submission" date="2023-07" db="EMBL/GenBank/DDBJ databases">
        <title>Sorghum-associated microbial communities from plants grown in Nebraska, USA.</title>
        <authorList>
            <person name="Schachtman D."/>
        </authorList>
    </citation>
    <scope>NUCLEOTIDE SEQUENCE</scope>
    <source>
        <strain evidence="1">2697</strain>
    </source>
</reference>
<gene>
    <name evidence="1" type="ORF">J2X78_001070</name>
</gene>
<dbReference type="EMBL" id="JAVDTF010000001">
    <property type="protein sequence ID" value="MDR6782518.1"/>
    <property type="molecule type" value="Genomic_DNA"/>
</dbReference>
<dbReference type="Proteomes" id="UP001246858">
    <property type="component" value="Unassembled WGS sequence"/>
</dbReference>
<organism evidence="1 2">
    <name type="scientific">Pedobacter africanus</name>
    <dbReference type="NCBI Taxonomy" id="151894"/>
    <lineage>
        <taxon>Bacteria</taxon>
        <taxon>Pseudomonadati</taxon>
        <taxon>Bacteroidota</taxon>
        <taxon>Sphingobacteriia</taxon>
        <taxon>Sphingobacteriales</taxon>
        <taxon>Sphingobacteriaceae</taxon>
        <taxon>Pedobacter</taxon>
    </lineage>
</organism>
<accession>A0ACC6KT39</accession>
<evidence type="ECO:0000313" key="1">
    <source>
        <dbReference type="EMBL" id="MDR6782518.1"/>
    </source>
</evidence>
<evidence type="ECO:0000313" key="2">
    <source>
        <dbReference type="Proteomes" id="UP001246858"/>
    </source>
</evidence>
<sequence length="374" mass="41576">MKNLIVLIAISILMVSCRKELKPIPEQQQQVLPPNPSSSIKGFYLVNEGNMNMNKASLDYMDYSTGIYRRNIYNQANPAVVKGLGDVANDIGVYGSKLYVVVNVSNKVEVLDVKTGKRITQINIINCRYITFKDGKAYVSAYLGKVGDPTAPNGIVAQIDTASLTEVRRVEVGRQPEEMAIVGQKLYVANSGGYSPSAYERTVSVVDLNTFSVVKNIDVAINLHRLKADQYGDLYVTSRGNYYDVPSKMFVIDTKTDQVKKTFDIAVSNLAIDGDIAYYYGSEWSYDEAKFTITYGMLNVKDETLMDRQFITDGTEKSITIPYGIAVHPITKEVFVTDAKNYVSPGKMYCFSPAGQKKWTATTGDIPAHFAFIY</sequence>
<proteinExistence type="predicted"/>
<protein>
    <submittedName>
        <fullName evidence="1">Uncharacterized protein</fullName>
    </submittedName>
</protein>
<name>A0ACC6KT39_9SPHI</name>
<keyword evidence="2" id="KW-1185">Reference proteome</keyword>
<comment type="caution">
    <text evidence="1">The sequence shown here is derived from an EMBL/GenBank/DDBJ whole genome shotgun (WGS) entry which is preliminary data.</text>
</comment>